<proteinExistence type="predicted"/>
<feature type="domain" description="M23ase beta-sheet core" evidence="3">
    <location>
        <begin position="114"/>
        <end position="209"/>
    </location>
</feature>
<dbReference type="Gene3D" id="2.70.70.10">
    <property type="entry name" value="Glucose Permease (Domain IIA)"/>
    <property type="match status" value="1"/>
</dbReference>
<reference evidence="4 5" key="1">
    <citation type="submission" date="2020-11" db="EMBL/GenBank/DDBJ databases">
        <title>Arthrobacter antarcticus sp. nov., isolated from Antarctic Soil.</title>
        <authorList>
            <person name="Li J."/>
        </authorList>
    </citation>
    <scope>NUCLEOTIDE SEQUENCE [LARGE SCALE GENOMIC DNA]</scope>
    <source>
        <strain evidence="4 5">Z1-20</strain>
    </source>
</reference>
<dbReference type="Pfam" id="PF01551">
    <property type="entry name" value="Peptidase_M23"/>
    <property type="match status" value="1"/>
</dbReference>
<dbReference type="GO" id="GO:0004222">
    <property type="term" value="F:metalloendopeptidase activity"/>
    <property type="evidence" value="ECO:0007669"/>
    <property type="project" value="TreeGrafter"/>
</dbReference>
<comment type="caution">
    <text evidence="4">The sequence shown here is derived from an EMBL/GenBank/DDBJ whole genome shotgun (WGS) entry which is preliminary data.</text>
</comment>
<keyword evidence="5" id="KW-1185">Reference proteome</keyword>
<evidence type="ECO:0000259" key="3">
    <source>
        <dbReference type="Pfam" id="PF01551"/>
    </source>
</evidence>
<dbReference type="SUPFAM" id="SSF51261">
    <property type="entry name" value="Duplicated hybrid motif"/>
    <property type="match status" value="1"/>
</dbReference>
<dbReference type="InterPro" id="IPR011055">
    <property type="entry name" value="Dup_hybrid_motif"/>
</dbReference>
<dbReference type="AlphaFoldDB" id="A0A931G7V2"/>
<feature type="chain" id="PRO_5038777622" evidence="2">
    <location>
        <begin position="18"/>
        <end position="213"/>
    </location>
</feature>
<sequence length="213" mass="21131">MSQKAGMVLAAAGLALAVTVPTTTPPLAGSVSDASPVVEPAVTAAAGAPLDFARPQVSSSLDADGKLHQTLAVSADHVTAAAAKGVLSAPLDSPQQTSGFGGRVNPLTGEMGELHTGQDYGVACGSAVHVAAGGTVTGAGWHPYGGGNRILVEHGNGLATTYNHLSEINVTVGQKLERGAQIALSGSTGASTGCHLHFEVTVDNAPVDPLGWL</sequence>
<evidence type="ECO:0000256" key="2">
    <source>
        <dbReference type="SAM" id="SignalP"/>
    </source>
</evidence>
<evidence type="ECO:0000256" key="1">
    <source>
        <dbReference type="ARBA" id="ARBA00022729"/>
    </source>
</evidence>
<dbReference type="Proteomes" id="UP000655366">
    <property type="component" value="Unassembled WGS sequence"/>
</dbReference>
<name>A0A931G7V2_9MICC</name>
<dbReference type="EMBL" id="JADNYM010000011">
    <property type="protein sequence ID" value="MBG0739679.1"/>
    <property type="molecule type" value="Genomic_DNA"/>
</dbReference>
<evidence type="ECO:0000313" key="5">
    <source>
        <dbReference type="Proteomes" id="UP000655366"/>
    </source>
</evidence>
<feature type="signal peptide" evidence="2">
    <location>
        <begin position="1"/>
        <end position="17"/>
    </location>
</feature>
<dbReference type="PANTHER" id="PTHR21666:SF289">
    <property type="entry name" value="L-ALA--D-GLU ENDOPEPTIDASE"/>
    <property type="match status" value="1"/>
</dbReference>
<gene>
    <name evidence="4" type="ORF">IV500_09800</name>
</gene>
<dbReference type="PANTHER" id="PTHR21666">
    <property type="entry name" value="PEPTIDASE-RELATED"/>
    <property type="match status" value="1"/>
</dbReference>
<organism evidence="4 5">
    <name type="scientific">Arthrobacter terrae</name>
    <dbReference type="NCBI Taxonomy" id="2935737"/>
    <lineage>
        <taxon>Bacteria</taxon>
        <taxon>Bacillati</taxon>
        <taxon>Actinomycetota</taxon>
        <taxon>Actinomycetes</taxon>
        <taxon>Micrococcales</taxon>
        <taxon>Micrococcaceae</taxon>
        <taxon>Arthrobacter</taxon>
    </lineage>
</organism>
<dbReference type="InterPro" id="IPR050570">
    <property type="entry name" value="Cell_wall_metabolism_enzyme"/>
</dbReference>
<dbReference type="InterPro" id="IPR016047">
    <property type="entry name" value="M23ase_b-sheet_dom"/>
</dbReference>
<keyword evidence="1 2" id="KW-0732">Signal</keyword>
<protein>
    <submittedName>
        <fullName evidence="4">M23 family metallopeptidase</fullName>
    </submittedName>
</protein>
<accession>A0A931G7V2</accession>
<dbReference type="CDD" id="cd12797">
    <property type="entry name" value="M23_peptidase"/>
    <property type="match status" value="1"/>
</dbReference>
<evidence type="ECO:0000313" key="4">
    <source>
        <dbReference type="EMBL" id="MBG0739679.1"/>
    </source>
</evidence>